<organism evidence="1 2">
    <name type="scientific">Zarea fungicola</name>
    <dbReference type="NCBI Taxonomy" id="93591"/>
    <lineage>
        <taxon>Eukaryota</taxon>
        <taxon>Fungi</taxon>
        <taxon>Dikarya</taxon>
        <taxon>Ascomycota</taxon>
        <taxon>Pezizomycotina</taxon>
        <taxon>Sordariomycetes</taxon>
        <taxon>Hypocreomycetidae</taxon>
        <taxon>Hypocreales</taxon>
        <taxon>Cordycipitaceae</taxon>
        <taxon>Zarea</taxon>
    </lineage>
</organism>
<protein>
    <submittedName>
        <fullName evidence="1">Uncharacterized protein</fullName>
    </submittedName>
</protein>
<evidence type="ECO:0000313" key="1">
    <source>
        <dbReference type="EMBL" id="KAJ2979666.1"/>
    </source>
</evidence>
<dbReference type="Proteomes" id="UP001143910">
    <property type="component" value="Unassembled WGS sequence"/>
</dbReference>
<reference evidence="1" key="1">
    <citation type="submission" date="2022-08" db="EMBL/GenBank/DDBJ databases">
        <title>Genome Sequence of Lecanicillium fungicola.</title>
        <authorList>
            <person name="Buettner E."/>
        </authorList>
    </citation>
    <scope>NUCLEOTIDE SEQUENCE</scope>
    <source>
        <strain evidence="1">Babe33</strain>
    </source>
</reference>
<gene>
    <name evidence="1" type="ORF">NQ176_g3112</name>
</gene>
<name>A0ACC1NLC6_9HYPO</name>
<dbReference type="EMBL" id="JANJQO010000262">
    <property type="protein sequence ID" value="KAJ2979666.1"/>
    <property type="molecule type" value="Genomic_DNA"/>
</dbReference>
<comment type="caution">
    <text evidence="1">The sequence shown here is derived from an EMBL/GenBank/DDBJ whole genome shotgun (WGS) entry which is preliminary data.</text>
</comment>
<accession>A0ACC1NLC6</accession>
<evidence type="ECO:0000313" key="2">
    <source>
        <dbReference type="Proteomes" id="UP001143910"/>
    </source>
</evidence>
<sequence length="237" mass="26080">MVANPDNPFLPSLSNTALTSASIASTSSSVRTASAVSCHEKRKADEPAPASLHMRTNLNLAAMEEPFQHTFGHLPRPDLLVPVPTLEFDFRISAKVNTELSYPGDVHSEIVCVQSGKWSGTFGNGYVSTGCYDRKQARGFNPIRTLESVFVLQTAEVTPAILELRSRGTLAGPPPILHILLNPSRTKEINPQQYKFRMFCTIQTADARYAEILNSGLWVASGMWKGDELIIDSFRVM</sequence>
<proteinExistence type="predicted"/>
<keyword evidence="2" id="KW-1185">Reference proteome</keyword>